<comment type="subcellular location">
    <subcellularLocation>
        <location evidence="1">Secreted</location>
    </subcellularLocation>
</comment>
<dbReference type="NCBIfam" id="TIGR01646">
    <property type="entry name" value="vgr_GE"/>
    <property type="match status" value="1"/>
</dbReference>
<dbReference type="Pfam" id="PF04717">
    <property type="entry name" value="Phage_base_V"/>
    <property type="match status" value="1"/>
</dbReference>
<proteinExistence type="inferred from homology"/>
<dbReference type="Pfam" id="PF05954">
    <property type="entry name" value="Phage_GPD"/>
    <property type="match status" value="1"/>
</dbReference>
<evidence type="ECO:0000313" key="8">
    <source>
        <dbReference type="Proteomes" id="UP000177515"/>
    </source>
</evidence>
<evidence type="ECO:0000256" key="3">
    <source>
        <dbReference type="ARBA" id="ARBA00022525"/>
    </source>
</evidence>
<dbReference type="Gene3D" id="2.40.50.230">
    <property type="entry name" value="Gp5 N-terminal domain"/>
    <property type="match status" value="1"/>
</dbReference>
<dbReference type="InterPro" id="IPR028244">
    <property type="entry name" value="T6SS_Rhs_Vgr_dom"/>
</dbReference>
<dbReference type="EMBL" id="CP017755">
    <property type="protein sequence ID" value="AOZ08672.1"/>
    <property type="molecule type" value="Genomic_DNA"/>
</dbReference>
<dbReference type="Proteomes" id="UP000177515">
    <property type="component" value="Chromosome 2"/>
</dbReference>
<evidence type="ECO:0000313" key="7">
    <source>
        <dbReference type="EMBL" id="AOZ08672.1"/>
    </source>
</evidence>
<dbReference type="NCBIfam" id="TIGR03361">
    <property type="entry name" value="VI_Rhs_Vgr"/>
    <property type="match status" value="1"/>
</dbReference>
<reference evidence="7 8" key="1">
    <citation type="submission" date="2016-10" db="EMBL/GenBank/DDBJ databases">
        <title>Complete genome sequences of three Cupriavidus strains isolated from various Malaysian environments.</title>
        <authorList>
            <person name="Abdullah A.A.-A."/>
            <person name="Shafie N.A.H."/>
            <person name="Lau N.S."/>
        </authorList>
    </citation>
    <scope>NUCLEOTIDE SEQUENCE [LARGE SCALE GENOMIC DNA]</scope>
    <source>
        <strain evidence="7 8">USMAA1020</strain>
    </source>
</reference>
<dbReference type="PANTHER" id="PTHR32305">
    <property type="match status" value="1"/>
</dbReference>
<dbReference type="SUPFAM" id="SSF69255">
    <property type="entry name" value="gp5 N-terminal domain-like"/>
    <property type="match status" value="1"/>
</dbReference>
<dbReference type="PANTHER" id="PTHR32305:SF15">
    <property type="entry name" value="PROTEIN RHSA-RELATED"/>
    <property type="match status" value="1"/>
</dbReference>
<evidence type="ECO:0000256" key="1">
    <source>
        <dbReference type="ARBA" id="ARBA00004613"/>
    </source>
</evidence>
<dbReference type="SUPFAM" id="SSF69279">
    <property type="entry name" value="Phage tail proteins"/>
    <property type="match status" value="2"/>
</dbReference>
<dbReference type="InterPro" id="IPR018769">
    <property type="entry name" value="VgrG2_DUF2345"/>
</dbReference>
<feature type="domain" description="Gp5/Type VI secretion system Vgr protein OB-fold" evidence="4">
    <location>
        <begin position="421"/>
        <end position="485"/>
    </location>
</feature>
<dbReference type="InterPro" id="IPR050708">
    <property type="entry name" value="T6SS_VgrG/RHS"/>
</dbReference>
<feature type="domain" description="DUF2345" evidence="5">
    <location>
        <begin position="643"/>
        <end position="792"/>
    </location>
</feature>
<dbReference type="RefSeq" id="WP_071071345.1">
    <property type="nucleotide sequence ID" value="NZ_CP017755.1"/>
</dbReference>
<dbReference type="Pfam" id="PF10106">
    <property type="entry name" value="DUF2345"/>
    <property type="match status" value="1"/>
</dbReference>
<dbReference type="Gene3D" id="2.30.110.50">
    <property type="match status" value="1"/>
</dbReference>
<evidence type="ECO:0000256" key="2">
    <source>
        <dbReference type="ARBA" id="ARBA00005558"/>
    </source>
</evidence>
<evidence type="ECO:0008006" key="9">
    <source>
        <dbReference type="Google" id="ProtNLM"/>
    </source>
</evidence>
<gene>
    <name evidence="7" type="ORF">BKK80_22335</name>
</gene>
<feature type="domain" description="Putative type VI secretion system Rhs element associated Vgr" evidence="6">
    <location>
        <begin position="509"/>
        <end position="617"/>
    </location>
</feature>
<dbReference type="Gene3D" id="3.55.50.10">
    <property type="entry name" value="Baseplate protein-like domains"/>
    <property type="match status" value="1"/>
</dbReference>
<keyword evidence="8" id="KW-1185">Reference proteome</keyword>
<dbReference type="InterPro" id="IPR006531">
    <property type="entry name" value="Gp5/Vgr_OB"/>
</dbReference>
<dbReference type="InterPro" id="IPR006533">
    <property type="entry name" value="T6SS_Vgr_RhsGE"/>
</dbReference>
<comment type="similarity">
    <text evidence="2">Belongs to the VgrG protein family.</text>
</comment>
<dbReference type="Pfam" id="PF13296">
    <property type="entry name" value="T6SS_Vgr"/>
    <property type="match status" value="1"/>
</dbReference>
<accession>A0ABM6FAD9</accession>
<name>A0ABM6FAD9_9BURK</name>
<dbReference type="Gene3D" id="4.10.220.110">
    <property type="match status" value="1"/>
</dbReference>
<keyword evidence="3" id="KW-0964">Secreted</keyword>
<dbReference type="InterPro" id="IPR017847">
    <property type="entry name" value="T6SS_RhsGE_Vgr_subset"/>
</dbReference>
<evidence type="ECO:0000259" key="5">
    <source>
        <dbReference type="Pfam" id="PF10106"/>
    </source>
</evidence>
<sequence length="884" mass="97058">MSHRLPFLSPRTVTLRSDGLSEILEQATLTVARVTGKESLNDLFSYDIDLKTPDTQWGPGGPAANLDLPSLQGKELTLEIQLEGYGRGLAGNVGAGTREITGIVTQVIGPISEGRHYVYRLTLQPWLFLATLTSDYRLFQQKTVVEILSELLADYIFPVDNRLDVARYPKREYQVQYGETDYAFFKRLTEEWGITFFFAHSERRHRLVLTDGNGAFRRCASPAYHTLLWRPSPDRADAEHLYDFHVHDQLVSGKWCSNDYDFVKPRADLAVATDDPRDTAHAGGEIYRYPGDHAQPATGNDPWREGDMLARIRMEAIRQHGSRVAGAGNVRCIVAGTTFALQGFAQAAANREYLVIATELTLEDVAEASGQGHSWHCVAAFQAQSSTEIFRPDLTLPKPLAFGPHTATVVGPDEQELWVDEFGRVKIQFHWDRIGQRNANSSCWVRVAQAWQGDQYGASHLPRIGQEVIVHFTHGDPDCPLVTGRLANRVNQSPWHLPDQHALSGFRSKELFGERHNTFLQDDTQGQIQTQIGSDHQATMLSMGHIVRVADHSGRREKRGEGYELRTDAWGVLRAGSGMLLTAEVRPNAVSYHKDIFETTKRLAGACQVHQALGDAADHLGAQASEQLDVAKALAAQHDTLQGQGEQGEFAAPHLVLAAPAAIAATAAQDIHLHSQGHTALTTGEHLSLATAKSLLASAMDRIVLFAHKAGMRLFAAKGKIEIQAQNDAIEIIAQKVLRLISAQDRVEITAAKEVLIVGNGSYVRLNESGIELGTAGTWTAHAASHAMPGPKTAGQAIPVMPDGDFRQVEHFVLADHHAGTRLVNQCYRITLTSGRVIEGKTNAHGETELATSNASEIAKIEILRNTDPNSVIAVLTQMVITPK</sequence>
<dbReference type="SUPFAM" id="SSF69349">
    <property type="entry name" value="Phage fibre proteins"/>
    <property type="match status" value="1"/>
</dbReference>
<evidence type="ECO:0000259" key="6">
    <source>
        <dbReference type="Pfam" id="PF13296"/>
    </source>
</evidence>
<protein>
    <recommendedName>
        <fullName evidence="9">Type VI secretion system tip protein VgrG</fullName>
    </recommendedName>
</protein>
<organism evidence="7 8">
    <name type="scientific">Cupriavidus malaysiensis</name>
    <dbReference type="NCBI Taxonomy" id="367825"/>
    <lineage>
        <taxon>Bacteria</taxon>
        <taxon>Pseudomonadati</taxon>
        <taxon>Pseudomonadota</taxon>
        <taxon>Betaproteobacteria</taxon>
        <taxon>Burkholderiales</taxon>
        <taxon>Burkholderiaceae</taxon>
        <taxon>Cupriavidus</taxon>
    </lineage>
</organism>
<evidence type="ECO:0000259" key="4">
    <source>
        <dbReference type="Pfam" id="PF04717"/>
    </source>
</evidence>
<dbReference type="InterPro" id="IPR037026">
    <property type="entry name" value="Vgr_OB-fold_dom_sf"/>
</dbReference>